<proteinExistence type="predicted"/>
<name>Q1RU63_MEDTR</name>
<dbReference type="EMBL" id="AC153125">
    <property type="protein sequence ID" value="ABE87619.2"/>
    <property type="molecule type" value="Genomic_DNA"/>
</dbReference>
<dbReference type="AlphaFoldDB" id="Q1RU63"/>
<reference evidence="1" key="2">
    <citation type="submission" date="2007-04" db="EMBL/GenBank/DDBJ databases">
        <authorList>
            <consortium name="The International Medicago Genome Annotation Group"/>
        </authorList>
    </citation>
    <scope>NUCLEOTIDE SEQUENCE</scope>
</reference>
<sequence length="137" mass="15728">MQVIDRSINFSKSEVLFYAMFVLKLEPPSLPFLVFKQVEGAVKYIDHPSPIVRNPKQAFNFVNDLLNQFWRISSKDNPSEPLAATNKNQTWNNLANAGSTISWFWLPKIQHTIFVTFPSSMNKGEPSRKQDHMAMAL</sequence>
<evidence type="ECO:0000313" key="1">
    <source>
        <dbReference type="EMBL" id="ABE87619.2"/>
    </source>
</evidence>
<accession>Q1RU63</accession>
<gene>
    <name evidence="1" type="ORF">MtrDRAFT_AC153125g47v2</name>
</gene>
<protein>
    <submittedName>
        <fullName evidence="1">Uncharacterized protein</fullName>
    </submittedName>
</protein>
<reference evidence="1" key="1">
    <citation type="submission" date="2006-03" db="EMBL/GenBank/DDBJ databases">
        <authorList>
            <person name="Lin S."/>
            <person name="Dixon R."/>
            <person name="May G."/>
            <person name="Sumner L."/>
            <person name="Gonzales B."/>
            <person name="Cook D."/>
            <person name="Kim D."/>
            <person name="Young N."/>
            <person name="Cannon S."/>
            <person name="Roe B.A."/>
        </authorList>
    </citation>
    <scope>NUCLEOTIDE SEQUENCE</scope>
</reference>
<organism evidence="1">
    <name type="scientific">Medicago truncatula</name>
    <name type="common">Barrel medic</name>
    <name type="synonym">Medicago tribuloides</name>
    <dbReference type="NCBI Taxonomy" id="3880"/>
    <lineage>
        <taxon>Eukaryota</taxon>
        <taxon>Viridiplantae</taxon>
        <taxon>Streptophyta</taxon>
        <taxon>Embryophyta</taxon>
        <taxon>Tracheophyta</taxon>
        <taxon>Spermatophyta</taxon>
        <taxon>Magnoliopsida</taxon>
        <taxon>eudicotyledons</taxon>
        <taxon>Gunneridae</taxon>
        <taxon>Pentapetalae</taxon>
        <taxon>rosids</taxon>
        <taxon>fabids</taxon>
        <taxon>Fabales</taxon>
        <taxon>Fabaceae</taxon>
        <taxon>Papilionoideae</taxon>
        <taxon>50 kb inversion clade</taxon>
        <taxon>NPAAA clade</taxon>
        <taxon>Hologalegina</taxon>
        <taxon>IRL clade</taxon>
        <taxon>Trifolieae</taxon>
        <taxon>Medicago</taxon>
    </lineage>
</organism>